<dbReference type="PANTHER" id="PTHR31616:SF0">
    <property type="entry name" value="GLUCAN 1,4-ALPHA-GLUCOSIDASE"/>
    <property type="match status" value="1"/>
</dbReference>
<dbReference type="GO" id="GO:0004553">
    <property type="term" value="F:hydrolase activity, hydrolyzing O-glycosyl compounds"/>
    <property type="evidence" value="ECO:0007669"/>
    <property type="project" value="TreeGrafter"/>
</dbReference>
<dbReference type="RefSeq" id="WP_254166332.1">
    <property type="nucleotide sequence ID" value="NZ_JANAFB010000015.1"/>
</dbReference>
<dbReference type="EMBL" id="JANAFB010000015">
    <property type="protein sequence ID" value="MCP3425912.1"/>
    <property type="molecule type" value="Genomic_DNA"/>
</dbReference>
<proteinExistence type="predicted"/>
<keyword evidence="4" id="KW-1185">Reference proteome</keyword>
<dbReference type="GO" id="GO:0005975">
    <property type="term" value="P:carbohydrate metabolic process"/>
    <property type="evidence" value="ECO:0007669"/>
    <property type="project" value="InterPro"/>
</dbReference>
<dbReference type="InterPro" id="IPR012341">
    <property type="entry name" value="6hp_glycosidase-like_sf"/>
</dbReference>
<evidence type="ECO:0000259" key="2">
    <source>
        <dbReference type="Pfam" id="PF19291"/>
    </source>
</evidence>
<comment type="caution">
    <text evidence="3">The sequence shown here is derived from an EMBL/GenBank/DDBJ whole genome shotgun (WGS) entry which is preliminary data.</text>
</comment>
<dbReference type="InterPro" id="IPR008928">
    <property type="entry name" value="6-hairpin_glycosidase_sf"/>
</dbReference>
<evidence type="ECO:0000313" key="4">
    <source>
        <dbReference type="Proteomes" id="UP001139502"/>
    </source>
</evidence>
<dbReference type="AlphaFoldDB" id="A0A9X2HFN7"/>
<dbReference type="InterPro" id="IPR011613">
    <property type="entry name" value="GH15-like"/>
</dbReference>
<accession>A0A9X2HFN7</accession>
<name>A0A9X2HFN7_9MICC</name>
<dbReference type="Gene3D" id="1.50.10.10">
    <property type="match status" value="1"/>
</dbReference>
<dbReference type="Proteomes" id="UP001139502">
    <property type="component" value="Unassembled WGS sequence"/>
</dbReference>
<gene>
    <name evidence="3" type="ORF">NBM05_07800</name>
</gene>
<dbReference type="InterPro" id="IPR045582">
    <property type="entry name" value="Trehalase-like_N"/>
</dbReference>
<dbReference type="SUPFAM" id="SSF48208">
    <property type="entry name" value="Six-hairpin glycosidases"/>
    <property type="match status" value="1"/>
</dbReference>
<keyword evidence="3" id="KW-0378">Hydrolase</keyword>
<organism evidence="3 4">
    <name type="scientific">Rothia santali</name>
    <dbReference type="NCBI Taxonomy" id="2949643"/>
    <lineage>
        <taxon>Bacteria</taxon>
        <taxon>Bacillati</taxon>
        <taxon>Actinomycetota</taxon>
        <taxon>Actinomycetes</taxon>
        <taxon>Micrococcales</taxon>
        <taxon>Micrococcaceae</taxon>
        <taxon>Rothia</taxon>
    </lineage>
</organism>
<feature type="domain" description="GH15-like" evidence="1">
    <location>
        <begin position="304"/>
        <end position="670"/>
    </location>
</feature>
<feature type="domain" description="Trehalase-like N-terminal" evidence="2">
    <location>
        <begin position="2"/>
        <end position="57"/>
    </location>
</feature>
<dbReference type="PANTHER" id="PTHR31616">
    <property type="entry name" value="TREHALASE"/>
    <property type="match status" value="1"/>
</dbReference>
<evidence type="ECO:0000313" key="3">
    <source>
        <dbReference type="EMBL" id="MCP3425912.1"/>
    </source>
</evidence>
<protein>
    <submittedName>
        <fullName evidence="3">Glycoside hydrolase family 15 protein</fullName>
    </submittedName>
</protein>
<sequence length="674" mass="74025">MASHIEDYALLSDMSTAALVSREGSVDWFCAPRFDSEASFAALLGDENHGRWLLAPVDSLGADAAPEEEDFSLTEEISADEEPYARVVERFYGENSFVLHTVWTTHAGSVRVTDFMPLMGRTEIVRRVEGLAGEVTMHQDLRMRFNYGRTRPWSTRYEGAPDPATGYPDPDDGMVVALAGPDALVFRGDSLPEPTDSPEGTLTWDFTISSGQVRDYTLTYFASHRNPPAPLDIHDALNRTVAHWSEWSDQYQDPSLPVPASTGSIPAATSAFSAVEATGPASGAIPLGTAPAGQAEEEDPRLAVYREARVRSLLVIRALMNRETGGLIAAPTTSLPEVVGGERNWDHRFCWLRDVAHAVEVAVEHGHEREAAQLRNWLLRAIANDPSDLHNVYGLSGESDDFERHVDFLPGYEGSRPVRRGSGPASQLQGDAMGRLMTTFERLRRLGFAEDHLSWPIQQALLRSAIEHVGEEDQGIWEMHGETHVYTHSQVMIWAALDAGVRAVQIHGMPGDAEAWSAARDRLADQIWSHGYSAELNSFVQVYGGDTVDASLLHIAQVGFVAHDDPRMLGTAERIERELGAGEGLIYRYRNADGLDGIEGQDNPHLGSSLWLAEQHIRAGRVEHGRAILDAVLERANDVGLLSTEYSVRYGRMTGNFPQSLAHIALVSAVDALL</sequence>
<evidence type="ECO:0000259" key="1">
    <source>
        <dbReference type="Pfam" id="PF00723"/>
    </source>
</evidence>
<dbReference type="Pfam" id="PF00723">
    <property type="entry name" value="Glyco_hydro_15"/>
    <property type="match status" value="1"/>
</dbReference>
<dbReference type="Pfam" id="PF19291">
    <property type="entry name" value="TREH_N"/>
    <property type="match status" value="1"/>
</dbReference>
<reference evidence="3" key="1">
    <citation type="submission" date="2022-06" db="EMBL/GenBank/DDBJ databases">
        <title>Rothia sp. isolated from sandalwood seedling.</title>
        <authorList>
            <person name="Tuikhar N."/>
            <person name="Kirdat K."/>
            <person name="Thorat V."/>
            <person name="Swetha P."/>
            <person name="Padma S."/>
            <person name="Sundararaj R."/>
            <person name="Yadav A."/>
        </authorList>
    </citation>
    <scope>NUCLEOTIDE SEQUENCE</scope>
    <source>
        <strain evidence="3">AR01</strain>
    </source>
</reference>